<dbReference type="RefSeq" id="WP_121855132.1">
    <property type="nucleotide sequence ID" value="NZ_CP037952.1"/>
</dbReference>
<comment type="caution">
    <text evidence="1">The sequence shown here is derived from an EMBL/GenBank/DDBJ whole genome shotgun (WGS) entry which is preliminary data.</text>
</comment>
<name>A0A3A6TDT3_9GAMM</name>
<keyword evidence="2" id="KW-1185">Reference proteome</keyword>
<sequence length="339" mass="39216">MIETPCQCPFKVIFGQEELTDTLEEIDLPQGHDLQGQAFTGKRLERYLELKALAINLLTEKKLNNNEDELKQLLIYLRGLKKMVSVIQTVDEITLFHKKGLLLLTDHLDTYCQQEIPESLRGFNNIEKTFQLKFTSTHGDKVSIISSRSKCDAEIKLFFKVYIQGIAFAKINHLFTLHFAKELKNCFLILDKPFVEVNTRQGLLFSSLKQVNARMGRCFSITSCNAWAEHQRIFIQPSSKVINTYGSSALYLIESPTYECFKELLFYLRDNEIKCCILNIGQKFRELLLCYDCVSCIQLTITDYFQLIENHGVELLCFNMSSDEVTSYRNKISAKYIQN</sequence>
<reference evidence="1 2" key="1">
    <citation type="submission" date="2018-09" db="EMBL/GenBank/DDBJ databases">
        <title>Phylogeny of the Shewanellaceae, and recommendation for two new genera, Pseudoshewanella and Parashewanella.</title>
        <authorList>
            <person name="Wang G."/>
        </authorList>
    </citation>
    <scope>NUCLEOTIDE SEQUENCE [LARGE SCALE GENOMIC DNA]</scope>
    <source>
        <strain evidence="1 2">KCTC 22492</strain>
    </source>
</reference>
<dbReference type="EMBL" id="QYYH01000199">
    <property type="protein sequence ID" value="RJY04940.1"/>
    <property type="molecule type" value="Genomic_DNA"/>
</dbReference>
<proteinExistence type="predicted"/>
<organism evidence="1 2">
    <name type="scientific">Parashewanella spongiae</name>
    <dbReference type="NCBI Taxonomy" id="342950"/>
    <lineage>
        <taxon>Bacteria</taxon>
        <taxon>Pseudomonadati</taxon>
        <taxon>Pseudomonadota</taxon>
        <taxon>Gammaproteobacteria</taxon>
        <taxon>Alteromonadales</taxon>
        <taxon>Shewanellaceae</taxon>
        <taxon>Parashewanella</taxon>
    </lineage>
</organism>
<accession>A0A3A6TDT3</accession>
<dbReference type="Proteomes" id="UP000273022">
    <property type="component" value="Unassembled WGS sequence"/>
</dbReference>
<dbReference type="AlphaFoldDB" id="A0A3A6TDT3"/>
<evidence type="ECO:0000313" key="2">
    <source>
        <dbReference type="Proteomes" id="UP000273022"/>
    </source>
</evidence>
<protein>
    <submittedName>
        <fullName evidence="1">Uncharacterized protein</fullName>
    </submittedName>
</protein>
<gene>
    <name evidence="1" type="ORF">D5R81_18865</name>
</gene>
<evidence type="ECO:0000313" key="1">
    <source>
        <dbReference type="EMBL" id="RJY04940.1"/>
    </source>
</evidence>